<comment type="similarity">
    <text evidence="1">Belongs to the carbon-nitrogen hydrolase superfamily. NIT1/NIT2 family.</text>
</comment>
<evidence type="ECO:0000313" key="4">
    <source>
        <dbReference type="Proteomes" id="UP001163293"/>
    </source>
</evidence>
<evidence type="ECO:0000256" key="1">
    <source>
        <dbReference type="ARBA" id="ARBA00010613"/>
    </source>
</evidence>
<dbReference type="RefSeq" id="WP_069695434.1">
    <property type="nucleotide sequence ID" value="NZ_CP043010.1"/>
</dbReference>
<sequence length="269" mass="28457">MRVALAQVITGRDLDGNLRILEEYARRAKEGGAGLVVFPEAMMRAFGNSLLDIAEPLDGPWAARVRELAKELELVIVAGMFTPGTPSESGKARVRNTLLATGPGVEASYDKIHLFDAFGFAESDTVEPGTDPVTFVAGGLTFGLATCYDIRFPALFTENARRGAVVNIVSASWGSGPGKAEQWQLLARARAVDTTTFVLACGQGDPATQGVETKGAAPTGVGYSAVVSPFGQVLESLEGEPGLIFADLDGTVVQEARQKLPVLANRRDF</sequence>
<dbReference type="AlphaFoldDB" id="A0AAX3EKI2"/>
<dbReference type="CDD" id="cd07581">
    <property type="entry name" value="nitrilase_3"/>
    <property type="match status" value="1"/>
</dbReference>
<dbReference type="PANTHER" id="PTHR23088:SF27">
    <property type="entry name" value="DEAMINATED GLUTATHIONE AMIDASE"/>
    <property type="match status" value="1"/>
</dbReference>
<evidence type="ECO:0000259" key="2">
    <source>
        <dbReference type="PROSITE" id="PS50263"/>
    </source>
</evidence>
<organism evidence="3 4">
    <name type="scientific">Paenarthrobacter ureafaciens</name>
    <dbReference type="NCBI Taxonomy" id="37931"/>
    <lineage>
        <taxon>Bacteria</taxon>
        <taxon>Bacillati</taxon>
        <taxon>Actinomycetota</taxon>
        <taxon>Actinomycetes</taxon>
        <taxon>Micrococcales</taxon>
        <taxon>Micrococcaceae</taxon>
        <taxon>Paenarthrobacter</taxon>
    </lineage>
</organism>
<dbReference type="InterPro" id="IPR036526">
    <property type="entry name" value="C-N_Hydrolase_sf"/>
</dbReference>
<protein>
    <submittedName>
        <fullName evidence="3">Carbon-nitrogen hydrolase family protein</fullName>
    </submittedName>
</protein>
<dbReference type="GO" id="GO:0016787">
    <property type="term" value="F:hydrolase activity"/>
    <property type="evidence" value="ECO:0007669"/>
    <property type="project" value="UniProtKB-KW"/>
</dbReference>
<dbReference type="SUPFAM" id="SSF56317">
    <property type="entry name" value="Carbon-nitrogen hydrolase"/>
    <property type="match status" value="1"/>
</dbReference>
<dbReference type="PROSITE" id="PS50263">
    <property type="entry name" value="CN_HYDROLASE"/>
    <property type="match status" value="1"/>
</dbReference>
<dbReference type="Gene3D" id="3.60.110.10">
    <property type="entry name" value="Carbon-nitrogen hydrolase"/>
    <property type="match status" value="1"/>
</dbReference>
<proteinExistence type="inferred from homology"/>
<feature type="domain" description="CN hydrolase" evidence="2">
    <location>
        <begin position="1"/>
        <end position="250"/>
    </location>
</feature>
<dbReference type="PANTHER" id="PTHR23088">
    <property type="entry name" value="NITRILASE-RELATED"/>
    <property type="match status" value="1"/>
</dbReference>
<dbReference type="InterPro" id="IPR001110">
    <property type="entry name" value="UPF0012_CS"/>
</dbReference>
<dbReference type="InterPro" id="IPR003010">
    <property type="entry name" value="C-N_Hydrolase"/>
</dbReference>
<dbReference type="PROSITE" id="PS01227">
    <property type="entry name" value="UPF0012"/>
    <property type="match status" value="1"/>
</dbReference>
<reference evidence="3" key="1">
    <citation type="submission" date="2022-07" db="EMBL/GenBank/DDBJ databases">
        <authorList>
            <person name="Wu T."/>
        </authorList>
    </citation>
    <scope>NUCLEOTIDE SEQUENCE</scope>
    <source>
        <strain evidence="3">SD-1</strain>
    </source>
</reference>
<dbReference type="Proteomes" id="UP001163293">
    <property type="component" value="Chromosome"/>
</dbReference>
<dbReference type="Pfam" id="PF00795">
    <property type="entry name" value="CN_hydrolase"/>
    <property type="match status" value="1"/>
</dbReference>
<evidence type="ECO:0000313" key="3">
    <source>
        <dbReference type="EMBL" id="UYV98509.1"/>
    </source>
</evidence>
<dbReference type="EMBL" id="CP101185">
    <property type="protein sequence ID" value="UYV98509.1"/>
    <property type="molecule type" value="Genomic_DNA"/>
</dbReference>
<keyword evidence="3" id="KW-0378">Hydrolase</keyword>
<accession>A0AAX3EKI2</accession>
<name>A0AAX3EKI2_PAEUR</name>
<keyword evidence="4" id="KW-1185">Reference proteome</keyword>
<gene>
    <name evidence="3" type="ORF">NL394_04580</name>
</gene>